<evidence type="ECO:0000256" key="2">
    <source>
        <dbReference type="ARBA" id="ARBA00022499"/>
    </source>
</evidence>
<sequence>MARRNVLQELPVPVPQAELQSYEVVLEEEDAIPYNKQTPSSGHPHSRFISNDEAKENITPSQFEDIFKGKTSPVKVLDSSDGPGASGSSLTGDENVSTPRRSTEGDLQPSTTPIDFSTVTVGDLGISSESFTTKCSGKSPKSLHKHRRRSTIGVRGSPEMNFLIRQIALQRSNRKEEPEPLDNPFTSPRNSVLREKISAFRNAFQAVEETEGKLSFPGFSEAEELDPEKGSREVVSEPPGKRKKLCHTTDPSDEPSVTCPAPAAKGEQKSVPEKTLDPVSSLASKLSSDVPSAAEEAQSDKAQPISTTSRCRKRKVMFAGLLSPPEPESQTSEASAVTALKPVLKKTPRRDFSYFRVGFVEERRVLFSLEESADNDCNNKPEDSTKKKKVTFGRELSPELFDKTLPANTPLRRGSTPYNRGQPDDSPSAEPTLDQSPCDPIPQPDFSDREEEETFQPQSLCFDAESSDSDSPVPFSLSGHKEESGPKEEEDGADHTWSSANHELVASSSEETGAVTDIVNESFITAPEVSPAAARKTRSSNKRKLTNTEETPEGDGPKAKVKAAVKKTRKPVIGKRLLVKAVREKGKRKGGKSKKKVVYSEREVVSKRPLLSPIPELPESVPTPPASASHGFSYGKAYLEDLVKSVHEQRIHLTFEDPLTNIEEEDPERSPVSDRLEDVKVSHNGSPEKTVVISLAPQVDQSSSEGPPPTTSIEGTDEFSKPVPSSPEEETNKTKKSKNRSSTRKMSSHPSISSEKAKLDEDVDNVSHKQGPNNLEEEINKTKKTRRRSSTHKMASHPSIPSENAKLDEDADHISHKPVTGSEDPVQEPIALSSISNQLPEGTTTTSSSVTTEHKKSRRSSRNHLVAPTNPEPNIPAEVASAMLPHLIDPTTIDFCLPIDEVLQFPPQEKKVRRSMRHRRDSGVIGLSWVEENKSVETTDRRKSLTSVVSLEENPELSSYDVSTTARRTRRRTLCTTTIQESAATIGNKRRMSGCFHKEPNSMSVGKEAVQSSLVSDV</sequence>
<feature type="compositionally biased region" description="Polar residues" evidence="7">
    <location>
        <begin position="300"/>
        <end position="309"/>
    </location>
</feature>
<feature type="region of interest" description="Disordered" evidence="7">
    <location>
        <begin position="993"/>
        <end position="1018"/>
    </location>
</feature>
<feature type="compositionally biased region" description="Polar residues" evidence="7">
    <location>
        <begin position="90"/>
        <end position="100"/>
    </location>
</feature>
<dbReference type="PANTHER" id="PTHR21603">
    <property type="entry name" value="ANTIGEN KI-67-LIKE PROTEIN"/>
    <property type="match status" value="1"/>
</dbReference>
<accession>A0AAV7BNK1</accession>
<dbReference type="InterPro" id="IPR029334">
    <property type="entry name" value="PP1-bd"/>
</dbReference>
<evidence type="ECO:0000259" key="8">
    <source>
        <dbReference type="Pfam" id="PF15276"/>
    </source>
</evidence>
<dbReference type="AlphaFoldDB" id="A0AAV7BNK1"/>
<organism evidence="9 10">
    <name type="scientific">Engystomops pustulosus</name>
    <name type="common">Tungara frog</name>
    <name type="synonym">Physalaemus pustulosus</name>
    <dbReference type="NCBI Taxonomy" id="76066"/>
    <lineage>
        <taxon>Eukaryota</taxon>
        <taxon>Metazoa</taxon>
        <taxon>Chordata</taxon>
        <taxon>Craniata</taxon>
        <taxon>Vertebrata</taxon>
        <taxon>Euteleostomi</taxon>
        <taxon>Amphibia</taxon>
        <taxon>Batrachia</taxon>
        <taxon>Anura</taxon>
        <taxon>Neobatrachia</taxon>
        <taxon>Hyloidea</taxon>
        <taxon>Leptodactylidae</taxon>
        <taxon>Leiuperinae</taxon>
        <taxon>Engystomops</taxon>
    </lineage>
</organism>
<dbReference type="Pfam" id="PF15276">
    <property type="entry name" value="PP1_bind"/>
    <property type="match status" value="1"/>
</dbReference>
<feature type="compositionally biased region" description="Polar residues" evidence="7">
    <location>
        <begin position="108"/>
        <end position="120"/>
    </location>
</feature>
<evidence type="ECO:0000256" key="7">
    <source>
        <dbReference type="SAM" id="MobiDB-lite"/>
    </source>
</evidence>
<feature type="compositionally biased region" description="Low complexity" evidence="7">
    <location>
        <begin position="609"/>
        <end position="620"/>
    </location>
</feature>
<protein>
    <recommendedName>
        <fullName evidence="8">PP1-binding domain-containing protein</fullName>
    </recommendedName>
</protein>
<dbReference type="GO" id="GO:0051983">
    <property type="term" value="P:regulation of chromosome segregation"/>
    <property type="evidence" value="ECO:0007669"/>
    <property type="project" value="TreeGrafter"/>
</dbReference>
<feature type="region of interest" description="Disordered" evidence="7">
    <location>
        <begin position="654"/>
        <end position="809"/>
    </location>
</feature>
<feature type="compositionally biased region" description="Polar residues" evidence="7">
    <location>
        <begin position="281"/>
        <end position="290"/>
    </location>
</feature>
<feature type="compositionally biased region" description="Polar residues" evidence="7">
    <location>
        <begin position="496"/>
        <end position="511"/>
    </location>
</feature>
<feature type="compositionally biased region" description="Basic residues" evidence="7">
    <location>
        <begin position="782"/>
        <end position="795"/>
    </location>
</feature>
<feature type="region of interest" description="Disordered" evidence="7">
    <location>
        <begin position="321"/>
        <end position="340"/>
    </location>
</feature>
<evidence type="ECO:0000313" key="10">
    <source>
        <dbReference type="Proteomes" id="UP000824782"/>
    </source>
</evidence>
<proteinExistence type="predicted"/>
<feature type="compositionally biased region" description="Basic residues" evidence="7">
    <location>
        <begin position="585"/>
        <end position="597"/>
    </location>
</feature>
<feature type="compositionally biased region" description="Basic and acidic residues" evidence="7">
    <location>
        <begin position="266"/>
        <end position="276"/>
    </location>
</feature>
<evidence type="ECO:0000256" key="6">
    <source>
        <dbReference type="ARBA" id="ARBA00023306"/>
    </source>
</evidence>
<keyword evidence="6" id="KW-0131">Cell cycle</keyword>
<feature type="domain" description="PP1-binding" evidence="8">
    <location>
        <begin position="386"/>
        <end position="448"/>
    </location>
</feature>
<feature type="region of interest" description="Disordered" evidence="7">
    <location>
        <begin position="370"/>
        <end position="566"/>
    </location>
</feature>
<feature type="region of interest" description="Disordered" evidence="7">
    <location>
        <begin position="33"/>
        <end position="190"/>
    </location>
</feature>
<evidence type="ECO:0000256" key="1">
    <source>
        <dbReference type="ARBA" id="ARBA00004123"/>
    </source>
</evidence>
<feature type="compositionally biased region" description="Polar residues" evidence="7">
    <location>
        <begin position="833"/>
        <end position="842"/>
    </location>
</feature>
<keyword evidence="4" id="KW-0832">Ubl conjugation</keyword>
<dbReference type="GO" id="GO:0005694">
    <property type="term" value="C:chromosome"/>
    <property type="evidence" value="ECO:0007669"/>
    <property type="project" value="TreeGrafter"/>
</dbReference>
<evidence type="ECO:0000256" key="5">
    <source>
        <dbReference type="ARBA" id="ARBA00023242"/>
    </source>
</evidence>
<feature type="compositionally biased region" description="Polar residues" evidence="7">
    <location>
        <begin position="127"/>
        <end position="136"/>
    </location>
</feature>
<dbReference type="GO" id="GO:0007088">
    <property type="term" value="P:regulation of mitotic nuclear division"/>
    <property type="evidence" value="ECO:0007669"/>
    <property type="project" value="TreeGrafter"/>
</dbReference>
<feature type="compositionally biased region" description="Basic residues" evidence="7">
    <location>
        <begin position="535"/>
        <end position="545"/>
    </location>
</feature>
<dbReference type="Proteomes" id="UP000824782">
    <property type="component" value="Unassembled WGS sequence"/>
</dbReference>
<feature type="region of interest" description="Disordered" evidence="7">
    <location>
        <begin position="582"/>
        <end position="630"/>
    </location>
</feature>
<feature type="region of interest" description="Disordered" evidence="7">
    <location>
        <begin position="210"/>
        <end position="309"/>
    </location>
</feature>
<keyword evidence="3" id="KW-0597">Phosphoprotein</keyword>
<dbReference type="PANTHER" id="PTHR21603:SF16">
    <property type="entry name" value="CELL DIVISION CYCLE-ASSOCIATED PROTEIN 2"/>
    <property type="match status" value="1"/>
</dbReference>
<gene>
    <name evidence="9" type="ORF">GDO81_009042</name>
</gene>
<keyword evidence="10" id="KW-1185">Reference proteome</keyword>
<reference evidence="9" key="1">
    <citation type="thesis" date="2020" institute="ProQuest LLC" country="789 East Eisenhower Parkway, Ann Arbor, MI, USA">
        <title>Comparative Genomics and Chromosome Evolution.</title>
        <authorList>
            <person name="Mudd A.B."/>
        </authorList>
    </citation>
    <scope>NUCLEOTIDE SEQUENCE</scope>
    <source>
        <strain evidence="9">237g6f4</strain>
        <tissue evidence="9">Blood</tissue>
    </source>
</reference>
<feature type="compositionally biased region" description="Basic residues" evidence="7">
    <location>
        <begin position="141"/>
        <end position="150"/>
    </location>
</feature>
<keyword evidence="5" id="KW-0539">Nucleus</keyword>
<evidence type="ECO:0000256" key="4">
    <source>
        <dbReference type="ARBA" id="ARBA00022843"/>
    </source>
</evidence>
<feature type="compositionally biased region" description="Low complexity" evidence="7">
    <location>
        <begin position="79"/>
        <end position="89"/>
    </location>
</feature>
<comment type="subcellular location">
    <subcellularLocation>
        <location evidence="1">Nucleus</location>
    </subcellularLocation>
</comment>
<feature type="compositionally biased region" description="Basic and acidic residues" evidence="7">
    <location>
        <begin position="668"/>
        <end position="681"/>
    </location>
</feature>
<dbReference type="EMBL" id="WNYA01000004">
    <property type="protein sequence ID" value="KAG8574099.1"/>
    <property type="molecule type" value="Genomic_DNA"/>
</dbReference>
<keyword evidence="2" id="KW-1017">Isopeptide bond</keyword>
<dbReference type="GO" id="GO:0005634">
    <property type="term" value="C:nucleus"/>
    <property type="evidence" value="ECO:0007669"/>
    <property type="project" value="UniProtKB-SubCell"/>
</dbReference>
<feature type="region of interest" description="Disordered" evidence="7">
    <location>
        <begin position="833"/>
        <end position="873"/>
    </location>
</feature>
<evidence type="ECO:0000256" key="3">
    <source>
        <dbReference type="ARBA" id="ARBA00022553"/>
    </source>
</evidence>
<name>A0AAV7BNK1_ENGPU</name>
<comment type="caution">
    <text evidence="9">The sequence shown here is derived from an EMBL/GenBank/DDBJ whole genome shotgun (WGS) entry which is preliminary data.</text>
</comment>
<feature type="compositionally biased region" description="Basic residues" evidence="7">
    <location>
        <begin position="734"/>
        <end position="747"/>
    </location>
</feature>
<evidence type="ECO:0000313" key="9">
    <source>
        <dbReference type="EMBL" id="KAG8574098.1"/>
    </source>
</evidence>
<dbReference type="EMBL" id="WNYA01000004">
    <property type="protein sequence ID" value="KAG8574098.1"/>
    <property type="molecule type" value="Genomic_DNA"/>
</dbReference>